<dbReference type="OrthoDB" id="283378at2"/>
<evidence type="ECO:0000313" key="4">
    <source>
        <dbReference type="Proteomes" id="UP000319004"/>
    </source>
</evidence>
<evidence type="ECO:0000259" key="2">
    <source>
        <dbReference type="PROSITE" id="PS50006"/>
    </source>
</evidence>
<dbReference type="SMART" id="SM00240">
    <property type="entry name" value="FHA"/>
    <property type="match status" value="1"/>
</dbReference>
<feature type="region of interest" description="Disordered" evidence="1">
    <location>
        <begin position="115"/>
        <end position="170"/>
    </location>
</feature>
<dbReference type="InterPro" id="IPR008984">
    <property type="entry name" value="SMAD_FHA_dom_sf"/>
</dbReference>
<protein>
    <submittedName>
        <fullName evidence="3">Glycogen accumulation regulator GarA</fullName>
    </submittedName>
</protein>
<dbReference type="PROSITE" id="PS50006">
    <property type="entry name" value="FHA_DOMAIN"/>
    <property type="match status" value="1"/>
</dbReference>
<keyword evidence="4" id="KW-1185">Reference proteome</keyword>
<organism evidence="3 4">
    <name type="scientific">Stieleria neptunia</name>
    <dbReference type="NCBI Taxonomy" id="2527979"/>
    <lineage>
        <taxon>Bacteria</taxon>
        <taxon>Pseudomonadati</taxon>
        <taxon>Planctomycetota</taxon>
        <taxon>Planctomycetia</taxon>
        <taxon>Pirellulales</taxon>
        <taxon>Pirellulaceae</taxon>
        <taxon>Stieleria</taxon>
    </lineage>
</organism>
<name>A0A518I0Z4_9BACT</name>
<dbReference type="InterPro" id="IPR050923">
    <property type="entry name" value="Cell_Proc_Reg/RNA_Proc"/>
</dbReference>
<feature type="compositionally biased region" description="Acidic residues" evidence="1">
    <location>
        <begin position="142"/>
        <end position="157"/>
    </location>
</feature>
<dbReference type="Gene3D" id="2.60.200.20">
    <property type="match status" value="1"/>
</dbReference>
<gene>
    <name evidence="3" type="primary">garA_2</name>
    <name evidence="3" type="ORF">Enr13x_67010</name>
</gene>
<dbReference type="InterPro" id="IPR000253">
    <property type="entry name" value="FHA_dom"/>
</dbReference>
<evidence type="ECO:0000256" key="1">
    <source>
        <dbReference type="SAM" id="MobiDB-lite"/>
    </source>
</evidence>
<dbReference type="SUPFAM" id="SSF49879">
    <property type="entry name" value="SMAD/FHA domain"/>
    <property type="match status" value="1"/>
</dbReference>
<dbReference type="CDD" id="cd00060">
    <property type="entry name" value="FHA"/>
    <property type="match status" value="1"/>
</dbReference>
<dbReference type="AlphaFoldDB" id="A0A518I0Z4"/>
<dbReference type="KEGG" id="snep:Enr13x_67010"/>
<accession>A0A518I0Z4</accession>
<reference evidence="3 4" key="1">
    <citation type="submission" date="2019-03" db="EMBL/GenBank/DDBJ databases">
        <title>Deep-cultivation of Planctomycetes and their phenomic and genomic characterization uncovers novel biology.</title>
        <authorList>
            <person name="Wiegand S."/>
            <person name="Jogler M."/>
            <person name="Boedeker C."/>
            <person name="Pinto D."/>
            <person name="Vollmers J."/>
            <person name="Rivas-Marin E."/>
            <person name="Kohn T."/>
            <person name="Peeters S.H."/>
            <person name="Heuer A."/>
            <person name="Rast P."/>
            <person name="Oberbeckmann S."/>
            <person name="Bunk B."/>
            <person name="Jeske O."/>
            <person name="Meyerdierks A."/>
            <person name="Storesund J.E."/>
            <person name="Kallscheuer N."/>
            <person name="Luecker S."/>
            <person name="Lage O.M."/>
            <person name="Pohl T."/>
            <person name="Merkel B.J."/>
            <person name="Hornburger P."/>
            <person name="Mueller R.-W."/>
            <person name="Bruemmer F."/>
            <person name="Labrenz M."/>
            <person name="Spormann A.M."/>
            <person name="Op den Camp H."/>
            <person name="Overmann J."/>
            <person name="Amann R."/>
            <person name="Jetten M.S.M."/>
            <person name="Mascher T."/>
            <person name="Medema M.H."/>
            <person name="Devos D.P."/>
            <person name="Kaster A.-K."/>
            <person name="Ovreas L."/>
            <person name="Rohde M."/>
            <person name="Galperin M.Y."/>
            <person name="Jogler C."/>
        </authorList>
    </citation>
    <scope>NUCLEOTIDE SEQUENCE [LARGE SCALE GENOMIC DNA]</scope>
    <source>
        <strain evidence="3 4">Enr13</strain>
    </source>
</reference>
<proteinExistence type="predicted"/>
<sequence>MSLSSKSSMSVELIITQGSNAGTAASIHPGYYLVGRLKECQIRPKSRSVSRRHCLLLHNDDGFGALDLKSTRGTYVNGTRLQPHQWRVLADGDELRFGKVVFKVSVKQPVLATAGHAAEGPGHTDATFSEPPPSWNNQDVAEFLEEEDQAEFDEQDDLPSAPRRSARSGLDSDAIAAAEADHADVLSDSAIRSGKPHDTFIGDFSDDFEDEDEEVAKDIELDSVPKKRPPRQKIDHKQYKRAAKRSFNLPSFSIRSADGVDWKLLGTVALVALTLGVLGYQLYQFGGPADIEIRQNLD</sequence>
<dbReference type="Pfam" id="PF00498">
    <property type="entry name" value="FHA"/>
    <property type="match status" value="1"/>
</dbReference>
<dbReference type="PANTHER" id="PTHR23308">
    <property type="entry name" value="NUCLEAR INHIBITOR OF PROTEIN PHOSPHATASE-1"/>
    <property type="match status" value="1"/>
</dbReference>
<dbReference type="EMBL" id="CP037423">
    <property type="protein sequence ID" value="QDV46792.1"/>
    <property type="molecule type" value="Genomic_DNA"/>
</dbReference>
<feature type="domain" description="FHA" evidence="2">
    <location>
        <begin position="32"/>
        <end position="81"/>
    </location>
</feature>
<evidence type="ECO:0000313" key="3">
    <source>
        <dbReference type="EMBL" id="QDV46792.1"/>
    </source>
</evidence>
<dbReference type="Proteomes" id="UP000319004">
    <property type="component" value="Chromosome"/>
</dbReference>